<protein>
    <submittedName>
        <fullName evidence="1">Uncharacterized protein</fullName>
    </submittedName>
</protein>
<dbReference type="Proteomes" id="UP001055879">
    <property type="component" value="Linkage Group LG15"/>
</dbReference>
<evidence type="ECO:0000313" key="2">
    <source>
        <dbReference type="Proteomes" id="UP001055879"/>
    </source>
</evidence>
<keyword evidence="2" id="KW-1185">Reference proteome</keyword>
<dbReference type="EMBL" id="CM042061">
    <property type="protein sequence ID" value="KAI3672524.1"/>
    <property type="molecule type" value="Genomic_DNA"/>
</dbReference>
<proteinExistence type="predicted"/>
<organism evidence="1 2">
    <name type="scientific">Arctium lappa</name>
    <name type="common">Greater burdock</name>
    <name type="synonym">Lappa major</name>
    <dbReference type="NCBI Taxonomy" id="4217"/>
    <lineage>
        <taxon>Eukaryota</taxon>
        <taxon>Viridiplantae</taxon>
        <taxon>Streptophyta</taxon>
        <taxon>Embryophyta</taxon>
        <taxon>Tracheophyta</taxon>
        <taxon>Spermatophyta</taxon>
        <taxon>Magnoliopsida</taxon>
        <taxon>eudicotyledons</taxon>
        <taxon>Gunneridae</taxon>
        <taxon>Pentapetalae</taxon>
        <taxon>asterids</taxon>
        <taxon>campanulids</taxon>
        <taxon>Asterales</taxon>
        <taxon>Asteraceae</taxon>
        <taxon>Carduoideae</taxon>
        <taxon>Cardueae</taxon>
        <taxon>Arctiinae</taxon>
        <taxon>Arctium</taxon>
    </lineage>
</organism>
<name>A0ACB8XQ92_ARCLA</name>
<reference evidence="2" key="1">
    <citation type="journal article" date="2022" name="Mol. Ecol. Resour.">
        <title>The genomes of chicory, endive, great burdock and yacon provide insights into Asteraceae palaeo-polyploidization history and plant inulin production.</title>
        <authorList>
            <person name="Fan W."/>
            <person name="Wang S."/>
            <person name="Wang H."/>
            <person name="Wang A."/>
            <person name="Jiang F."/>
            <person name="Liu H."/>
            <person name="Zhao H."/>
            <person name="Xu D."/>
            <person name="Zhang Y."/>
        </authorList>
    </citation>
    <scope>NUCLEOTIDE SEQUENCE [LARGE SCALE GENOMIC DNA]</scope>
    <source>
        <strain evidence="2">cv. Niubang</strain>
    </source>
</reference>
<accession>A0ACB8XQ92</accession>
<evidence type="ECO:0000313" key="1">
    <source>
        <dbReference type="EMBL" id="KAI3672524.1"/>
    </source>
</evidence>
<sequence>MPKWQIHSHQSSMVLDDDPPLIFVDSDQYHQQLRHFRCLSSLDSTCDYLNYVVLVVVELMNQVVVGALGRLGFRAMNGVARVLTGVHERCYRLFKHLGGGRTRVLRAF</sequence>
<gene>
    <name evidence="1" type="ORF">L6452_38613</name>
</gene>
<reference evidence="1 2" key="2">
    <citation type="journal article" date="2022" name="Mol. Ecol. Resour.">
        <title>The genomes of chicory, endive, great burdock and yacon provide insights into Asteraceae paleo-polyploidization history and plant inulin production.</title>
        <authorList>
            <person name="Fan W."/>
            <person name="Wang S."/>
            <person name="Wang H."/>
            <person name="Wang A."/>
            <person name="Jiang F."/>
            <person name="Liu H."/>
            <person name="Zhao H."/>
            <person name="Xu D."/>
            <person name="Zhang Y."/>
        </authorList>
    </citation>
    <scope>NUCLEOTIDE SEQUENCE [LARGE SCALE GENOMIC DNA]</scope>
    <source>
        <strain evidence="2">cv. Niubang</strain>
    </source>
</reference>
<comment type="caution">
    <text evidence="1">The sequence shown here is derived from an EMBL/GenBank/DDBJ whole genome shotgun (WGS) entry which is preliminary data.</text>
</comment>